<dbReference type="AlphaFoldDB" id="A0A9D2PW60"/>
<sequence length="152" mass="17437">MIKTDKGKLFYEACDSYPNLKRWVIESSDKISFDTSSFETVASVLLEDITKDTYFRTDKTHLGKGWTSNCFELAECELEQFTIGKVYRKKTGKFKELSDEGLRAVRALIDSGNRQCGLYERELKSSSQKANELIGKSPMLSDIANKYPWLYT</sequence>
<comment type="caution">
    <text evidence="1">The sequence shown here is derived from an EMBL/GenBank/DDBJ whole genome shotgun (WGS) entry which is preliminary data.</text>
</comment>
<evidence type="ECO:0000313" key="1">
    <source>
        <dbReference type="EMBL" id="HJC67489.1"/>
    </source>
</evidence>
<organism evidence="1 2">
    <name type="scientific">Candidatus Enterocloster excrementigallinarum</name>
    <dbReference type="NCBI Taxonomy" id="2838558"/>
    <lineage>
        <taxon>Bacteria</taxon>
        <taxon>Bacillati</taxon>
        <taxon>Bacillota</taxon>
        <taxon>Clostridia</taxon>
        <taxon>Lachnospirales</taxon>
        <taxon>Lachnospiraceae</taxon>
        <taxon>Enterocloster</taxon>
    </lineage>
</organism>
<proteinExistence type="predicted"/>
<dbReference type="EMBL" id="DWWB01000072">
    <property type="protein sequence ID" value="HJC67489.1"/>
    <property type="molecule type" value="Genomic_DNA"/>
</dbReference>
<reference evidence="1" key="2">
    <citation type="submission" date="2021-04" db="EMBL/GenBank/DDBJ databases">
        <authorList>
            <person name="Gilroy R."/>
        </authorList>
    </citation>
    <scope>NUCLEOTIDE SEQUENCE</scope>
    <source>
        <strain evidence="1">CHK198-12963</strain>
    </source>
</reference>
<name>A0A9D2PW60_9FIRM</name>
<protein>
    <submittedName>
        <fullName evidence="1">Uncharacterized protein</fullName>
    </submittedName>
</protein>
<gene>
    <name evidence="1" type="ORF">H9931_12395</name>
</gene>
<reference evidence="1" key="1">
    <citation type="journal article" date="2021" name="PeerJ">
        <title>Extensive microbial diversity within the chicken gut microbiome revealed by metagenomics and culture.</title>
        <authorList>
            <person name="Gilroy R."/>
            <person name="Ravi A."/>
            <person name="Getino M."/>
            <person name="Pursley I."/>
            <person name="Horton D.L."/>
            <person name="Alikhan N.F."/>
            <person name="Baker D."/>
            <person name="Gharbi K."/>
            <person name="Hall N."/>
            <person name="Watson M."/>
            <person name="Adriaenssens E.M."/>
            <person name="Foster-Nyarko E."/>
            <person name="Jarju S."/>
            <person name="Secka A."/>
            <person name="Antonio M."/>
            <person name="Oren A."/>
            <person name="Chaudhuri R.R."/>
            <person name="La Ragione R."/>
            <person name="Hildebrand F."/>
            <person name="Pallen M.J."/>
        </authorList>
    </citation>
    <scope>NUCLEOTIDE SEQUENCE</scope>
    <source>
        <strain evidence="1">CHK198-12963</strain>
    </source>
</reference>
<evidence type="ECO:0000313" key="2">
    <source>
        <dbReference type="Proteomes" id="UP000823863"/>
    </source>
</evidence>
<accession>A0A9D2PW60</accession>
<dbReference type="Proteomes" id="UP000823863">
    <property type="component" value="Unassembled WGS sequence"/>
</dbReference>